<feature type="transmembrane region" description="Helical" evidence="1">
    <location>
        <begin position="39"/>
        <end position="65"/>
    </location>
</feature>
<feature type="transmembrane region" description="Helical" evidence="1">
    <location>
        <begin position="6"/>
        <end position="27"/>
    </location>
</feature>
<comment type="caution">
    <text evidence="2">The sequence shown here is derived from an EMBL/GenBank/DDBJ whole genome shotgun (WGS) entry which is preliminary data.</text>
</comment>
<keyword evidence="1" id="KW-0812">Transmembrane</keyword>
<dbReference type="AlphaFoldDB" id="A0A1F8H868"/>
<reference evidence="2 3" key="1">
    <citation type="journal article" date="2016" name="Nat. Commun.">
        <title>Thousands of microbial genomes shed light on interconnected biogeochemical processes in an aquifer system.</title>
        <authorList>
            <person name="Anantharaman K."/>
            <person name="Brown C.T."/>
            <person name="Hug L.A."/>
            <person name="Sharon I."/>
            <person name="Castelle C.J."/>
            <person name="Probst A.J."/>
            <person name="Thomas B.C."/>
            <person name="Singh A."/>
            <person name="Wilkins M.J."/>
            <person name="Karaoz U."/>
            <person name="Brodie E.L."/>
            <person name="Williams K.H."/>
            <person name="Hubbard S.S."/>
            <person name="Banfield J.F."/>
        </authorList>
    </citation>
    <scope>NUCLEOTIDE SEQUENCE [LARGE SCALE GENOMIC DNA]</scope>
</reference>
<name>A0A1F8H868_9BACT</name>
<evidence type="ECO:0000313" key="2">
    <source>
        <dbReference type="EMBL" id="OGN33812.1"/>
    </source>
</evidence>
<organism evidence="2 3">
    <name type="scientific">Candidatus Yanofskybacteria bacterium RIFCSPLOWO2_12_FULL_43_11b</name>
    <dbReference type="NCBI Taxonomy" id="1802710"/>
    <lineage>
        <taxon>Bacteria</taxon>
        <taxon>Candidatus Yanofskyibacteriota</taxon>
    </lineage>
</organism>
<gene>
    <name evidence="2" type="ORF">A3G51_04115</name>
</gene>
<evidence type="ECO:0000313" key="3">
    <source>
        <dbReference type="Proteomes" id="UP000177745"/>
    </source>
</evidence>
<sequence>MLRLFLFAVYIGFGTFFMIPILFFYALKGTTLKKFFLRIGLILVYIVVFIFLYPYAFVLITGYSLP</sequence>
<keyword evidence="1" id="KW-0472">Membrane</keyword>
<dbReference type="Proteomes" id="UP000177745">
    <property type="component" value="Unassembled WGS sequence"/>
</dbReference>
<protein>
    <submittedName>
        <fullName evidence="2">Uncharacterized protein</fullName>
    </submittedName>
</protein>
<dbReference type="EMBL" id="MGKY01000011">
    <property type="protein sequence ID" value="OGN33812.1"/>
    <property type="molecule type" value="Genomic_DNA"/>
</dbReference>
<evidence type="ECO:0000256" key="1">
    <source>
        <dbReference type="SAM" id="Phobius"/>
    </source>
</evidence>
<accession>A0A1F8H868</accession>
<proteinExistence type="predicted"/>
<keyword evidence="1" id="KW-1133">Transmembrane helix</keyword>